<evidence type="ECO:0000313" key="2">
    <source>
        <dbReference type="EMBL" id="CAH9075650.1"/>
    </source>
</evidence>
<dbReference type="PANTHER" id="PTHR34193">
    <property type="entry name" value="OS11G0199801 PROTEIN"/>
    <property type="match status" value="1"/>
</dbReference>
<keyword evidence="3" id="KW-1185">Reference proteome</keyword>
<dbReference type="PANTHER" id="PTHR34193:SF1">
    <property type="entry name" value="EXPRESSED PROTEIN"/>
    <property type="match status" value="1"/>
</dbReference>
<feature type="compositionally biased region" description="Low complexity" evidence="1">
    <location>
        <begin position="199"/>
        <end position="214"/>
    </location>
</feature>
<feature type="region of interest" description="Disordered" evidence="1">
    <location>
        <begin position="165"/>
        <end position="219"/>
    </location>
</feature>
<sequence length="239" mass="25940">MPSSSRAAQVSILDPVTSTARNYSFPAAELPGRGPFTSSRAEAIHRGQRELMEMVKKMPAAADDQSSSYLDLSLKDLVDHPTPTVVVVVDQSRQDQSLTSKDYKEKALLDRYYLQPAAINKSSSTGKMTPSRSRKVDERGLFLKMVFPFCMGSRNKCNIPAANKRAAKVSPKPAAAEKDEKSIKGAGSVSKDSFLTNKISSGSNSSNINGRSSNTCTTRMMGKSYLPRINFSKSKSSSA</sequence>
<name>A0AAV0CIC6_9ASTE</name>
<evidence type="ECO:0000313" key="3">
    <source>
        <dbReference type="Proteomes" id="UP001152523"/>
    </source>
</evidence>
<gene>
    <name evidence="2" type="ORF">CEPIT_LOCUS5566</name>
</gene>
<organism evidence="2 3">
    <name type="scientific">Cuscuta epithymum</name>
    <dbReference type="NCBI Taxonomy" id="186058"/>
    <lineage>
        <taxon>Eukaryota</taxon>
        <taxon>Viridiplantae</taxon>
        <taxon>Streptophyta</taxon>
        <taxon>Embryophyta</taxon>
        <taxon>Tracheophyta</taxon>
        <taxon>Spermatophyta</taxon>
        <taxon>Magnoliopsida</taxon>
        <taxon>eudicotyledons</taxon>
        <taxon>Gunneridae</taxon>
        <taxon>Pentapetalae</taxon>
        <taxon>asterids</taxon>
        <taxon>lamiids</taxon>
        <taxon>Solanales</taxon>
        <taxon>Convolvulaceae</taxon>
        <taxon>Cuscuteae</taxon>
        <taxon>Cuscuta</taxon>
        <taxon>Cuscuta subgen. Cuscuta</taxon>
    </lineage>
</organism>
<proteinExistence type="predicted"/>
<reference evidence="2" key="1">
    <citation type="submission" date="2022-07" db="EMBL/GenBank/DDBJ databases">
        <authorList>
            <person name="Macas J."/>
            <person name="Novak P."/>
            <person name="Neumann P."/>
        </authorList>
    </citation>
    <scope>NUCLEOTIDE SEQUENCE</scope>
</reference>
<dbReference type="Proteomes" id="UP001152523">
    <property type="component" value="Unassembled WGS sequence"/>
</dbReference>
<dbReference type="AlphaFoldDB" id="A0AAV0CIC6"/>
<comment type="caution">
    <text evidence="2">The sequence shown here is derived from an EMBL/GenBank/DDBJ whole genome shotgun (WGS) entry which is preliminary data.</text>
</comment>
<protein>
    <submittedName>
        <fullName evidence="2">Uncharacterized protein</fullName>
    </submittedName>
</protein>
<accession>A0AAV0CIC6</accession>
<evidence type="ECO:0000256" key="1">
    <source>
        <dbReference type="SAM" id="MobiDB-lite"/>
    </source>
</evidence>
<dbReference type="EMBL" id="CAMAPF010000029">
    <property type="protein sequence ID" value="CAH9075650.1"/>
    <property type="molecule type" value="Genomic_DNA"/>
</dbReference>